<dbReference type="SUPFAM" id="SSF56047">
    <property type="entry name" value="Ribosomal protein S8"/>
    <property type="match status" value="1"/>
</dbReference>
<dbReference type="HAMAP" id="MF_01302_B">
    <property type="entry name" value="Ribosomal_uS8_B"/>
    <property type="match status" value="1"/>
</dbReference>
<keyword evidence="3 6" id="KW-0687">Ribonucleoprotein</keyword>
<dbReference type="Gene3D" id="3.30.1490.10">
    <property type="match status" value="1"/>
</dbReference>
<gene>
    <name evidence="6" type="primary">rpsH</name>
    <name evidence="8" type="ORF">J3R75_001773</name>
</gene>
<dbReference type="InterPro" id="IPR047863">
    <property type="entry name" value="Ribosomal_uS8_CS"/>
</dbReference>
<evidence type="ECO:0000256" key="6">
    <source>
        <dbReference type="HAMAP-Rule" id="MF_01302"/>
    </source>
</evidence>
<accession>A0AAE3VFX3</accession>
<keyword evidence="2 6" id="KW-0689">Ribosomal protein</keyword>
<comment type="similarity">
    <text evidence="1 6 7">Belongs to the universal ribosomal protein uS8 family.</text>
</comment>
<dbReference type="GO" id="GO:0006412">
    <property type="term" value="P:translation"/>
    <property type="evidence" value="ECO:0007669"/>
    <property type="project" value="UniProtKB-UniRule"/>
</dbReference>
<evidence type="ECO:0000313" key="8">
    <source>
        <dbReference type="EMBL" id="MDQ0289666.1"/>
    </source>
</evidence>
<proteinExistence type="inferred from homology"/>
<dbReference type="Proteomes" id="UP001238163">
    <property type="component" value="Unassembled WGS sequence"/>
</dbReference>
<evidence type="ECO:0000256" key="3">
    <source>
        <dbReference type="ARBA" id="ARBA00023274"/>
    </source>
</evidence>
<dbReference type="GO" id="GO:0003735">
    <property type="term" value="F:structural constituent of ribosome"/>
    <property type="evidence" value="ECO:0007669"/>
    <property type="project" value="InterPro"/>
</dbReference>
<name>A0AAE3VFX3_9BACT</name>
<dbReference type="AlphaFoldDB" id="A0AAE3VFX3"/>
<dbReference type="GO" id="GO:0005840">
    <property type="term" value="C:ribosome"/>
    <property type="evidence" value="ECO:0007669"/>
    <property type="project" value="UniProtKB-KW"/>
</dbReference>
<keyword evidence="9" id="KW-1185">Reference proteome</keyword>
<evidence type="ECO:0000256" key="2">
    <source>
        <dbReference type="ARBA" id="ARBA00022980"/>
    </source>
</evidence>
<dbReference type="GO" id="GO:0005737">
    <property type="term" value="C:cytoplasm"/>
    <property type="evidence" value="ECO:0007669"/>
    <property type="project" value="UniProtKB-ARBA"/>
</dbReference>
<evidence type="ECO:0000256" key="1">
    <source>
        <dbReference type="ARBA" id="ARBA00006471"/>
    </source>
</evidence>
<keyword evidence="6" id="KW-0694">RNA-binding</keyword>
<keyword evidence="6" id="KW-0699">rRNA-binding</keyword>
<evidence type="ECO:0000313" key="9">
    <source>
        <dbReference type="Proteomes" id="UP001238163"/>
    </source>
</evidence>
<comment type="subunit">
    <text evidence="5 6">Part of the 30S ribosomal subunit. Contacts proteins S5 and S12.</text>
</comment>
<dbReference type="Pfam" id="PF00410">
    <property type="entry name" value="Ribosomal_S8"/>
    <property type="match status" value="1"/>
</dbReference>
<dbReference type="NCBIfam" id="NF001109">
    <property type="entry name" value="PRK00136.1"/>
    <property type="match status" value="1"/>
</dbReference>
<protein>
    <recommendedName>
        <fullName evidence="4 6">Small ribosomal subunit protein uS8</fullName>
    </recommendedName>
</protein>
<dbReference type="PANTHER" id="PTHR11758">
    <property type="entry name" value="40S RIBOSOMAL PROTEIN S15A"/>
    <property type="match status" value="1"/>
</dbReference>
<dbReference type="RefSeq" id="WP_307261124.1">
    <property type="nucleotide sequence ID" value="NZ_JAUSVL010000001.1"/>
</dbReference>
<dbReference type="InterPro" id="IPR000630">
    <property type="entry name" value="Ribosomal_uS8"/>
</dbReference>
<sequence length="134" mass="14463">MSMSDPISDMLTRVRNASTAKLPLASMPSSKMRTALAETLREAGYIEGYAVEDIGSNKKNLTITLKYKGKGSVPVIEGIKRISKPSCRVYVGCDEIPHVLGGLGIAVLSTSEGLMSDRAARKRKVGGELLCYVW</sequence>
<evidence type="ECO:0000256" key="7">
    <source>
        <dbReference type="RuleBase" id="RU003660"/>
    </source>
</evidence>
<dbReference type="InterPro" id="IPR035987">
    <property type="entry name" value="Ribosomal_uS8_sf"/>
</dbReference>
<dbReference type="Gene3D" id="3.30.1370.30">
    <property type="match status" value="1"/>
</dbReference>
<dbReference type="FunFam" id="3.30.1490.10:FF:000001">
    <property type="entry name" value="30S ribosomal protein S8"/>
    <property type="match status" value="1"/>
</dbReference>
<dbReference type="GO" id="GO:0019843">
    <property type="term" value="F:rRNA binding"/>
    <property type="evidence" value="ECO:0007669"/>
    <property type="project" value="UniProtKB-UniRule"/>
</dbReference>
<dbReference type="EMBL" id="JAUSVL010000001">
    <property type="protein sequence ID" value="MDQ0289666.1"/>
    <property type="molecule type" value="Genomic_DNA"/>
</dbReference>
<comment type="function">
    <text evidence="6">One of the primary rRNA binding proteins, it binds directly to 16S rRNA central domain where it helps coordinate assembly of the platform of the 30S subunit.</text>
</comment>
<dbReference type="PROSITE" id="PS00053">
    <property type="entry name" value="RIBOSOMAL_S8"/>
    <property type="match status" value="1"/>
</dbReference>
<dbReference type="GO" id="GO:1990904">
    <property type="term" value="C:ribonucleoprotein complex"/>
    <property type="evidence" value="ECO:0007669"/>
    <property type="project" value="UniProtKB-KW"/>
</dbReference>
<evidence type="ECO:0000256" key="5">
    <source>
        <dbReference type="ARBA" id="ARBA00046740"/>
    </source>
</evidence>
<comment type="caution">
    <text evidence="8">The sequence shown here is derived from an EMBL/GenBank/DDBJ whole genome shotgun (WGS) entry which is preliminary data.</text>
</comment>
<reference evidence="8" key="1">
    <citation type="submission" date="2023-07" db="EMBL/GenBank/DDBJ databases">
        <title>Genomic Encyclopedia of Type Strains, Phase IV (KMG-IV): sequencing the most valuable type-strain genomes for metagenomic binning, comparative biology and taxonomic classification.</title>
        <authorList>
            <person name="Goeker M."/>
        </authorList>
    </citation>
    <scope>NUCLEOTIDE SEQUENCE</scope>
    <source>
        <strain evidence="8">DSM 24202</strain>
    </source>
</reference>
<organism evidence="8 9">
    <name type="scientific">Oligosphaera ethanolica</name>
    <dbReference type="NCBI Taxonomy" id="760260"/>
    <lineage>
        <taxon>Bacteria</taxon>
        <taxon>Pseudomonadati</taxon>
        <taxon>Lentisphaerota</taxon>
        <taxon>Oligosphaeria</taxon>
        <taxon>Oligosphaerales</taxon>
        <taxon>Oligosphaeraceae</taxon>
        <taxon>Oligosphaera</taxon>
    </lineage>
</organism>
<evidence type="ECO:0000256" key="4">
    <source>
        <dbReference type="ARBA" id="ARBA00035258"/>
    </source>
</evidence>